<dbReference type="PROSITE" id="PS50297">
    <property type="entry name" value="ANK_REP_REGION"/>
    <property type="match status" value="2"/>
</dbReference>
<organism evidence="5 6">
    <name type="scientific">Glutinoglossum americanum</name>
    <dbReference type="NCBI Taxonomy" id="1670608"/>
    <lineage>
        <taxon>Eukaryota</taxon>
        <taxon>Fungi</taxon>
        <taxon>Dikarya</taxon>
        <taxon>Ascomycota</taxon>
        <taxon>Pezizomycotina</taxon>
        <taxon>Geoglossomycetes</taxon>
        <taxon>Geoglossales</taxon>
        <taxon>Geoglossaceae</taxon>
        <taxon>Glutinoglossum</taxon>
    </lineage>
</organism>
<accession>A0A9P8I7A0</accession>
<gene>
    <name evidence="5" type="ORF">FGG08_006489</name>
</gene>
<comment type="caution">
    <text evidence="5">The sequence shown here is derived from an EMBL/GenBank/DDBJ whole genome shotgun (WGS) entry which is preliminary data.</text>
</comment>
<protein>
    <recommendedName>
        <fullName evidence="7">Ankyrin repeat protein</fullName>
    </recommendedName>
</protein>
<dbReference type="PROSITE" id="PS50088">
    <property type="entry name" value="ANK_REPEAT"/>
    <property type="match status" value="3"/>
</dbReference>
<proteinExistence type="predicted"/>
<evidence type="ECO:0000256" key="3">
    <source>
        <dbReference type="PROSITE-ProRule" id="PRU00023"/>
    </source>
</evidence>
<feature type="repeat" description="ANK" evidence="3">
    <location>
        <begin position="562"/>
        <end position="594"/>
    </location>
</feature>
<feature type="region of interest" description="Disordered" evidence="4">
    <location>
        <begin position="224"/>
        <end position="270"/>
    </location>
</feature>
<feature type="repeat" description="ANK" evidence="3">
    <location>
        <begin position="712"/>
        <end position="744"/>
    </location>
</feature>
<sequence>MADPSQVIDAAVGCVAVCCRVYSALDRFASDAENADTTAADLRSRVGQLRDMASSVKLSLDSRLRQGRPLQGEEPRHLALMKASVDRAHQTLKRFEGELGGGHGDVRFRVLRQTLLAIRLQRIDMVVERFNQNLQMHIRTITIHFLCLQTYAHSVVGHLLEAIIRGGDESYLRAWQGHSPRGYHSEGRQLLPALENGLANEDNDIFWNLRETITVARSVVNSVWSPPAAHGDQPRDTPPGRSNSHASSAEAAHAPGRESEDSPDPDPKVITPLEILSPMIDILSKRVSLAQSCQDYGKAEKYQIEKIECLEERRTAYNFWFDRGEAQKTLANIYIQQQNRAEAGKIYRNLSESDGARDLEIEDTPTPLEELIEPARELRKRSRHYYSLAKFQLERYLDSSTSGFLECSAEYAKRAVTLLRRTLRDPTKPGSDFTNTVQLLVQTLEIQGKEVAAETYRQVYLNEPELVPPTPIQGRAAPPFPGISVPGIMDQVDDMGITPLVAAIRDGSCWEINYLLWQGADAGKLCLEKTPLMHAVERGDPVIVQILKYWREDLDLEYRDSEGKTALAMAACKGGEGMIEGLINAGAEVETAAFGEVTPLMQAASNGHAEAADALIRSRADCHAKSHDGWSVLHHAVYGPGGSTLVRRLIECGVNVNTPCLTYGQTPLHMAIDKFGPTPFPNRVELRGEDAARRDVLRVLLDAADVTAADRSGNTPLSLAVGHDNEGLARVLIDKGATYNGRVPSNVSDGMLRILNKRQAGAPLRRASTGRFFPFLPRG</sequence>
<name>A0A9P8I7A0_9PEZI</name>
<dbReference type="Gene3D" id="1.25.40.20">
    <property type="entry name" value="Ankyrin repeat-containing domain"/>
    <property type="match status" value="2"/>
</dbReference>
<evidence type="ECO:0000256" key="1">
    <source>
        <dbReference type="ARBA" id="ARBA00022737"/>
    </source>
</evidence>
<dbReference type="SMART" id="SM00248">
    <property type="entry name" value="ANK"/>
    <property type="match status" value="6"/>
</dbReference>
<evidence type="ECO:0000313" key="6">
    <source>
        <dbReference type="Proteomes" id="UP000698800"/>
    </source>
</evidence>
<keyword evidence="1" id="KW-0677">Repeat</keyword>
<dbReference type="PANTHER" id="PTHR24189:SF50">
    <property type="entry name" value="ANKYRIN REPEAT AND SOCS BOX PROTEIN 2"/>
    <property type="match status" value="1"/>
</dbReference>
<evidence type="ECO:0008006" key="7">
    <source>
        <dbReference type="Google" id="ProtNLM"/>
    </source>
</evidence>
<dbReference type="InterPro" id="IPR050745">
    <property type="entry name" value="Multifunctional_regulatory"/>
</dbReference>
<feature type="compositionally biased region" description="Low complexity" evidence="4">
    <location>
        <begin position="242"/>
        <end position="254"/>
    </location>
</feature>
<dbReference type="SUPFAM" id="SSF48403">
    <property type="entry name" value="Ankyrin repeat"/>
    <property type="match status" value="1"/>
</dbReference>
<dbReference type="InterPro" id="IPR002110">
    <property type="entry name" value="Ankyrin_rpt"/>
</dbReference>
<reference evidence="5" key="1">
    <citation type="submission" date="2021-03" db="EMBL/GenBank/DDBJ databases">
        <title>Comparative genomics and phylogenomic investigation of the class Geoglossomycetes provide insights into ecological specialization and systematics.</title>
        <authorList>
            <person name="Melie T."/>
            <person name="Pirro S."/>
            <person name="Miller A.N."/>
            <person name="Quandt A."/>
        </authorList>
    </citation>
    <scope>NUCLEOTIDE SEQUENCE</scope>
    <source>
        <strain evidence="5">GBOQ0MN5Z8</strain>
    </source>
</reference>
<dbReference type="Proteomes" id="UP000698800">
    <property type="component" value="Unassembled WGS sequence"/>
</dbReference>
<dbReference type="AlphaFoldDB" id="A0A9P8I7A0"/>
<keyword evidence="2 3" id="KW-0040">ANK repeat</keyword>
<keyword evidence="6" id="KW-1185">Reference proteome</keyword>
<dbReference type="Pfam" id="PF12796">
    <property type="entry name" value="Ank_2"/>
    <property type="match status" value="2"/>
</dbReference>
<evidence type="ECO:0000256" key="2">
    <source>
        <dbReference type="ARBA" id="ARBA00023043"/>
    </source>
</evidence>
<dbReference type="InterPro" id="IPR036770">
    <property type="entry name" value="Ankyrin_rpt-contain_sf"/>
</dbReference>
<feature type="repeat" description="ANK" evidence="3">
    <location>
        <begin position="595"/>
        <end position="627"/>
    </location>
</feature>
<dbReference type="PANTHER" id="PTHR24189">
    <property type="entry name" value="MYOTROPHIN"/>
    <property type="match status" value="1"/>
</dbReference>
<dbReference type="EMBL" id="JAGHQL010000188">
    <property type="protein sequence ID" value="KAH0536663.1"/>
    <property type="molecule type" value="Genomic_DNA"/>
</dbReference>
<evidence type="ECO:0000256" key="4">
    <source>
        <dbReference type="SAM" id="MobiDB-lite"/>
    </source>
</evidence>
<evidence type="ECO:0000313" key="5">
    <source>
        <dbReference type="EMBL" id="KAH0536663.1"/>
    </source>
</evidence>
<dbReference type="OrthoDB" id="539213at2759"/>